<keyword evidence="10" id="KW-0482">Metalloprotease</keyword>
<evidence type="ECO:0000313" key="21">
    <source>
        <dbReference type="Proteomes" id="UP001320119"/>
    </source>
</evidence>
<dbReference type="KEGG" id="marq:MARGE09_P2057"/>
<evidence type="ECO:0000256" key="9">
    <source>
        <dbReference type="ARBA" id="ARBA00022833"/>
    </source>
</evidence>
<keyword evidence="9" id="KW-0862">Zinc</keyword>
<evidence type="ECO:0000259" key="19">
    <source>
        <dbReference type="Pfam" id="PF22456"/>
    </source>
</evidence>
<evidence type="ECO:0000256" key="13">
    <source>
        <dbReference type="ARBA" id="ARBA00033450"/>
    </source>
</evidence>
<dbReference type="PANTHER" id="PTHR43690">
    <property type="entry name" value="NARDILYSIN"/>
    <property type="match status" value="1"/>
</dbReference>
<feature type="domain" description="Peptidase M16 middle/third" evidence="18">
    <location>
        <begin position="439"/>
        <end position="724"/>
    </location>
</feature>
<dbReference type="InterPro" id="IPR011249">
    <property type="entry name" value="Metalloenz_LuxS/M16"/>
</dbReference>
<evidence type="ECO:0000256" key="14">
    <source>
        <dbReference type="RuleBase" id="RU004447"/>
    </source>
</evidence>
<dbReference type="Pfam" id="PF05193">
    <property type="entry name" value="Peptidase_M16_C"/>
    <property type="match status" value="1"/>
</dbReference>
<feature type="chain" id="PRO_5042996516" description="Protease 3" evidence="15">
    <location>
        <begin position="44"/>
        <end position="1001"/>
    </location>
</feature>
<keyword evidence="7" id="KW-0479">Metal-binding</keyword>
<comment type="cofactor">
    <cofactor evidence="1">
        <name>Zn(2+)</name>
        <dbReference type="ChEBI" id="CHEBI:29105"/>
    </cofactor>
</comment>
<gene>
    <name evidence="20" type="ORF">MARGE09_P2057</name>
</gene>
<dbReference type="InterPro" id="IPR007863">
    <property type="entry name" value="Peptidase_M16_C"/>
</dbReference>
<comment type="similarity">
    <text evidence="3 14">Belongs to the peptidase M16 family.</text>
</comment>
<evidence type="ECO:0000256" key="3">
    <source>
        <dbReference type="ARBA" id="ARBA00007261"/>
    </source>
</evidence>
<dbReference type="AlphaFoldDB" id="A0AAN1WHU5"/>
<name>A0AAN1WHU5_9GAMM</name>
<sequence length="1001" mass="112050">MNSVCKRHRLACVGIIGKLHNKVCAVGLGLACSWLSSMCVAQAQVTASQAPVHETPGAEALAVNAPQRLQPQWLQPELSPNDARQVDYFVLNNNLPVLLISDPNAEKAAAALDVNVGSGEDPLERAGLAHFLEHMLFLGTQKYPDSEEYQAYIQKHGGSHNAYTSLMHTNYFFDVNADHLAGALDRFAQFFIGPLFNEEYVDRERNAVHSEFRSKFSTEYRRQEDVLRQVITPGHALSRFRTGNLDSLHNEDGELRKALVSFYNRYYAANNMRLVVVGKETLPQLRAMVKPLFSAIKDFPVAHEEASTPLFNASFLPASINITPNTEVRSVSYLFPIPKNDYWMKKPLSYLGFVLGHEGEGSLAWLLKEQGWIESLSAGRGVGWRQGDTFGVSISLTPEGLKHVDTIDSLLFSYIKTLQREGINEWRFNEIKRLGEIDFNFKERGEAMMEASHLASKMQLVDSPILFSMDYRLGQFDKALIQNFAGHLNADNVLRIVTAPSLQTTDKTALYEVPYAVNQTYKPAHIDPAKNEAYKVLLDKSALPAKNPFVPESLALIKEAHDKPKQIVKHARFNAWHVSNTEFSVPRATVRVRLKSVLVEQSAEHAAMVKLLADAIEADLNPVTYQAAMAGANFSINATSRGIDFVFSGYSDSIEPLLNYTVKQLNNYKKGKGIVAELPRLKSMQEALVRRYRNDKKETPYRQMMSHLAATLYQPYWSAPDMADALAALEPTALPGFTENLLRQSEVTVLTAGNINTRHAKKLAKKLKRVLVDGRSFKSKVGARVTQLVQANAIDIAAEHQDNATMLYLQGSDDSLQEQAALQLFAQTLSTPFYHQLRTQQQLGYIVFGSYYPVREVPGAVFVVQSPQADVVALERAISTFLADYKPDFDTQFHVHQLALVGQLSEKPKNLNALVSQYWQSLNSGDTAFSRDEALIAAVENYQLDDFKAWYNQFLTDSQKRQLILYSQNATVDKPKTVFSLIPHITDYAAFKGKAPSLLYP</sequence>
<dbReference type="Gene3D" id="3.30.830.10">
    <property type="entry name" value="Metalloenzyme, LuxS/M16 peptidase-like"/>
    <property type="match status" value="4"/>
</dbReference>
<evidence type="ECO:0000256" key="5">
    <source>
        <dbReference type="ARBA" id="ARBA00017565"/>
    </source>
</evidence>
<comment type="function">
    <text evidence="2">Endopeptidase that degrades small peptides of less than 7 kDa, such as glucagon and insulin.</text>
</comment>
<dbReference type="GO" id="GO:0004222">
    <property type="term" value="F:metalloendopeptidase activity"/>
    <property type="evidence" value="ECO:0007669"/>
    <property type="project" value="UniProtKB-EC"/>
</dbReference>
<organism evidence="20 21">
    <name type="scientific">Marinagarivorans cellulosilyticus</name>
    <dbReference type="NCBI Taxonomy" id="2721545"/>
    <lineage>
        <taxon>Bacteria</taxon>
        <taxon>Pseudomonadati</taxon>
        <taxon>Pseudomonadota</taxon>
        <taxon>Gammaproteobacteria</taxon>
        <taxon>Cellvibrionales</taxon>
        <taxon>Cellvibrionaceae</taxon>
        <taxon>Marinagarivorans</taxon>
    </lineage>
</organism>
<dbReference type="InterPro" id="IPR032632">
    <property type="entry name" value="Peptidase_M16_M"/>
</dbReference>
<dbReference type="Pfam" id="PF16187">
    <property type="entry name" value="Peptidase_M16_M"/>
    <property type="match status" value="1"/>
</dbReference>
<keyword evidence="15" id="KW-0732">Signal</keyword>
<evidence type="ECO:0000256" key="1">
    <source>
        <dbReference type="ARBA" id="ARBA00001947"/>
    </source>
</evidence>
<feature type="domain" description="Coenzyme PQQ synthesis protein F-like C-terminal lobe" evidence="19">
    <location>
        <begin position="824"/>
        <end position="919"/>
    </location>
</feature>
<proteinExistence type="inferred from homology"/>
<dbReference type="EMBL" id="AP023086">
    <property type="protein sequence ID" value="BCD97856.1"/>
    <property type="molecule type" value="Genomic_DNA"/>
</dbReference>
<evidence type="ECO:0000259" key="18">
    <source>
        <dbReference type="Pfam" id="PF16187"/>
    </source>
</evidence>
<dbReference type="Proteomes" id="UP001320119">
    <property type="component" value="Chromosome"/>
</dbReference>
<evidence type="ECO:0000256" key="10">
    <source>
        <dbReference type="ARBA" id="ARBA00023049"/>
    </source>
</evidence>
<dbReference type="GO" id="GO:0006508">
    <property type="term" value="P:proteolysis"/>
    <property type="evidence" value="ECO:0007669"/>
    <property type="project" value="UniProtKB-KW"/>
</dbReference>
<dbReference type="GO" id="GO:0046872">
    <property type="term" value="F:metal ion binding"/>
    <property type="evidence" value="ECO:0007669"/>
    <property type="project" value="UniProtKB-KW"/>
</dbReference>
<dbReference type="InterPro" id="IPR011765">
    <property type="entry name" value="Pept_M16_N"/>
</dbReference>
<protein>
    <recommendedName>
        <fullName evidence="5">Protease 3</fullName>
        <ecNumber evidence="4">3.4.24.55</ecNumber>
    </recommendedName>
    <alternativeName>
        <fullName evidence="13">Pitrilysin</fullName>
    </alternativeName>
    <alternativeName>
        <fullName evidence="12">Protease III</fullName>
    </alternativeName>
    <alternativeName>
        <fullName evidence="11">Protease pi</fullName>
    </alternativeName>
</protein>
<dbReference type="RefSeq" id="WP_236981812.1">
    <property type="nucleotide sequence ID" value="NZ_AP023086.1"/>
</dbReference>
<evidence type="ECO:0000256" key="8">
    <source>
        <dbReference type="ARBA" id="ARBA00022801"/>
    </source>
</evidence>
<evidence type="ECO:0000313" key="20">
    <source>
        <dbReference type="EMBL" id="BCD97856.1"/>
    </source>
</evidence>
<keyword evidence="8" id="KW-0378">Hydrolase</keyword>
<dbReference type="InterPro" id="IPR050626">
    <property type="entry name" value="Peptidase_M16"/>
</dbReference>
<dbReference type="InterPro" id="IPR054734">
    <property type="entry name" value="PqqF-like_C_4"/>
</dbReference>
<reference evidence="20 21" key="1">
    <citation type="journal article" date="2022" name="IScience">
        <title>An ultrasensitive nanofiber-based assay for enzymatic hydrolysis and deep-sea microbial degradation of cellulose.</title>
        <authorList>
            <person name="Tsudome M."/>
            <person name="Tachioka M."/>
            <person name="Miyazaki M."/>
            <person name="Uchimura K."/>
            <person name="Tsuda M."/>
            <person name="Takaki Y."/>
            <person name="Deguchi S."/>
        </authorList>
    </citation>
    <scope>NUCLEOTIDE SEQUENCE [LARGE SCALE GENOMIC DNA]</scope>
    <source>
        <strain evidence="20 21">GE09</strain>
    </source>
</reference>
<dbReference type="GO" id="GO:0005737">
    <property type="term" value="C:cytoplasm"/>
    <property type="evidence" value="ECO:0007669"/>
    <property type="project" value="UniProtKB-ARBA"/>
</dbReference>
<accession>A0AAN1WHU5</accession>
<dbReference type="PROSITE" id="PS00143">
    <property type="entry name" value="INSULINASE"/>
    <property type="match status" value="1"/>
</dbReference>
<dbReference type="PANTHER" id="PTHR43690:SF18">
    <property type="entry name" value="INSULIN-DEGRADING ENZYME-RELATED"/>
    <property type="match status" value="1"/>
</dbReference>
<dbReference type="FunFam" id="3.30.830.10:FF:000012">
    <property type="entry name" value="Protease 3"/>
    <property type="match status" value="1"/>
</dbReference>
<dbReference type="InterPro" id="IPR001431">
    <property type="entry name" value="Pept_M16_Zn_BS"/>
</dbReference>
<keyword evidence="21" id="KW-1185">Reference proteome</keyword>
<dbReference type="EC" id="3.4.24.55" evidence="4"/>
<evidence type="ECO:0000259" key="17">
    <source>
        <dbReference type="Pfam" id="PF05193"/>
    </source>
</evidence>
<evidence type="ECO:0000256" key="7">
    <source>
        <dbReference type="ARBA" id="ARBA00022723"/>
    </source>
</evidence>
<evidence type="ECO:0000256" key="15">
    <source>
        <dbReference type="SAM" id="SignalP"/>
    </source>
</evidence>
<dbReference type="Pfam" id="PF22456">
    <property type="entry name" value="PqqF-like_C_4"/>
    <property type="match status" value="1"/>
</dbReference>
<dbReference type="SUPFAM" id="SSF63411">
    <property type="entry name" value="LuxS/MPP-like metallohydrolase"/>
    <property type="match status" value="4"/>
</dbReference>
<evidence type="ECO:0000256" key="2">
    <source>
        <dbReference type="ARBA" id="ARBA00002184"/>
    </source>
</evidence>
<feature type="domain" description="Peptidase M16 N-terminal" evidence="16">
    <location>
        <begin position="97"/>
        <end position="220"/>
    </location>
</feature>
<evidence type="ECO:0000256" key="11">
    <source>
        <dbReference type="ARBA" id="ARBA00029597"/>
    </source>
</evidence>
<evidence type="ECO:0000256" key="4">
    <source>
        <dbReference type="ARBA" id="ARBA00012449"/>
    </source>
</evidence>
<evidence type="ECO:0000256" key="6">
    <source>
        <dbReference type="ARBA" id="ARBA00022670"/>
    </source>
</evidence>
<dbReference type="Pfam" id="PF00675">
    <property type="entry name" value="Peptidase_M16"/>
    <property type="match status" value="1"/>
</dbReference>
<feature type="signal peptide" evidence="15">
    <location>
        <begin position="1"/>
        <end position="43"/>
    </location>
</feature>
<evidence type="ECO:0000256" key="12">
    <source>
        <dbReference type="ARBA" id="ARBA00031184"/>
    </source>
</evidence>
<keyword evidence="6" id="KW-0645">Protease</keyword>
<feature type="domain" description="Peptidase M16 C-terminal" evidence="17">
    <location>
        <begin position="256"/>
        <end position="433"/>
    </location>
</feature>
<evidence type="ECO:0000259" key="16">
    <source>
        <dbReference type="Pfam" id="PF00675"/>
    </source>
</evidence>